<organism evidence="6 7">
    <name type="scientific">Kitasatospora kazusensis</name>
    <dbReference type="NCBI Taxonomy" id="407974"/>
    <lineage>
        <taxon>Bacteria</taxon>
        <taxon>Bacillati</taxon>
        <taxon>Actinomycetota</taxon>
        <taxon>Actinomycetes</taxon>
        <taxon>Kitasatosporales</taxon>
        <taxon>Streptomycetaceae</taxon>
        <taxon>Kitasatospora</taxon>
    </lineage>
</organism>
<keyword evidence="3" id="KW-0560">Oxidoreductase</keyword>
<comment type="caution">
    <text evidence="6">The sequence shown here is derived from an EMBL/GenBank/DDBJ whole genome shotgun (WGS) entry which is preliminary data.</text>
</comment>
<sequence length="442" mass="48262">MHVIIIGGGTGGMCLAHGLKQSGVSVAVYERYGSRSDGLYGYRVGIDPTGNRALKECLPPELFRIFVATCARSPRYFNVLTERMRRTASIPLRPDTDDVNSERSVSRATLRQVLFTGMDDVVHFGRVFTRYERNEDGTVTAFFADGSSATGDVLVSAEGTRSAVRRQYLPHATVKDAGITAIATRTPLTPETRALVPEEALNGLSMIFGTKGVIGMLHVMEFPWDAEGRPKDPADPAGLGRWAGLRHDTSRDYLNLSVWSADNRFPPAATELRGSELIDLALKLTANWHPDLRRLFELSDPAAAFPVRIATSEPIAPWPTSNITLLGDAIHTMTPGQGVGANTALRDAALLCRRLVAADRGEQDLLAAIGAYEAEMIPYGFARVAESLDNNGTRGDDPLYRPYLGRVALFAARTYFSLTGRVPALRRKFLDDLYAYRGADAV</sequence>
<evidence type="ECO:0000313" key="6">
    <source>
        <dbReference type="EMBL" id="GAA2142595.1"/>
    </source>
</evidence>
<evidence type="ECO:0000313" key="7">
    <source>
        <dbReference type="Proteomes" id="UP001422759"/>
    </source>
</evidence>
<evidence type="ECO:0000259" key="5">
    <source>
        <dbReference type="Pfam" id="PF01494"/>
    </source>
</evidence>
<dbReference type="EMBL" id="BAAANT010000013">
    <property type="protein sequence ID" value="GAA2142595.1"/>
    <property type="molecule type" value="Genomic_DNA"/>
</dbReference>
<evidence type="ECO:0000256" key="1">
    <source>
        <dbReference type="ARBA" id="ARBA00022630"/>
    </source>
</evidence>
<evidence type="ECO:0000256" key="4">
    <source>
        <dbReference type="ARBA" id="ARBA00023033"/>
    </source>
</evidence>
<keyword evidence="4 6" id="KW-0503">Monooxygenase</keyword>
<name>A0ABN2ZI53_9ACTN</name>
<gene>
    <name evidence="6" type="ORF">GCM10009760_27900</name>
</gene>
<evidence type="ECO:0000256" key="2">
    <source>
        <dbReference type="ARBA" id="ARBA00022827"/>
    </source>
</evidence>
<keyword evidence="7" id="KW-1185">Reference proteome</keyword>
<dbReference type="Pfam" id="PF01494">
    <property type="entry name" value="FAD_binding_3"/>
    <property type="match status" value="1"/>
</dbReference>
<dbReference type="RefSeq" id="WP_344464580.1">
    <property type="nucleotide sequence ID" value="NZ_BAAANT010000013.1"/>
</dbReference>
<keyword evidence="2" id="KW-0274">FAD</keyword>
<dbReference type="PRINTS" id="PR00420">
    <property type="entry name" value="RNGMNOXGNASE"/>
</dbReference>
<dbReference type="PANTHER" id="PTHR47178">
    <property type="entry name" value="MONOOXYGENASE, FAD-BINDING"/>
    <property type="match status" value="1"/>
</dbReference>
<dbReference type="InterPro" id="IPR036188">
    <property type="entry name" value="FAD/NAD-bd_sf"/>
</dbReference>
<dbReference type="InterPro" id="IPR002938">
    <property type="entry name" value="FAD-bd"/>
</dbReference>
<dbReference type="Proteomes" id="UP001422759">
    <property type="component" value="Unassembled WGS sequence"/>
</dbReference>
<accession>A0ABN2ZI53</accession>
<dbReference type="PANTHER" id="PTHR47178:SF5">
    <property type="entry name" value="FAD-BINDING DOMAIN-CONTAINING PROTEIN"/>
    <property type="match status" value="1"/>
</dbReference>
<dbReference type="GO" id="GO:0004497">
    <property type="term" value="F:monooxygenase activity"/>
    <property type="evidence" value="ECO:0007669"/>
    <property type="project" value="UniProtKB-KW"/>
</dbReference>
<evidence type="ECO:0000256" key="3">
    <source>
        <dbReference type="ARBA" id="ARBA00023002"/>
    </source>
</evidence>
<keyword evidence="1" id="KW-0285">Flavoprotein</keyword>
<reference evidence="6 7" key="1">
    <citation type="journal article" date="2019" name="Int. J. Syst. Evol. Microbiol.">
        <title>The Global Catalogue of Microorganisms (GCM) 10K type strain sequencing project: providing services to taxonomists for standard genome sequencing and annotation.</title>
        <authorList>
            <consortium name="The Broad Institute Genomics Platform"/>
            <consortium name="The Broad Institute Genome Sequencing Center for Infectious Disease"/>
            <person name="Wu L."/>
            <person name="Ma J."/>
        </authorList>
    </citation>
    <scope>NUCLEOTIDE SEQUENCE [LARGE SCALE GENOMIC DNA]</scope>
    <source>
        <strain evidence="6 7">JCM 14560</strain>
    </source>
</reference>
<protein>
    <submittedName>
        <fullName evidence="6">FAD-dependent monooxygenase</fullName>
    </submittedName>
</protein>
<feature type="domain" description="FAD-binding" evidence="5">
    <location>
        <begin position="318"/>
        <end position="375"/>
    </location>
</feature>
<dbReference type="Gene3D" id="3.50.50.60">
    <property type="entry name" value="FAD/NAD(P)-binding domain"/>
    <property type="match status" value="1"/>
</dbReference>
<proteinExistence type="predicted"/>
<dbReference type="SUPFAM" id="SSF51905">
    <property type="entry name" value="FAD/NAD(P)-binding domain"/>
    <property type="match status" value="1"/>
</dbReference>